<dbReference type="SUPFAM" id="SSF46689">
    <property type="entry name" value="Homeodomain-like"/>
    <property type="match status" value="1"/>
</dbReference>
<dbReference type="Gene3D" id="1.10.10.60">
    <property type="entry name" value="Homeodomain-like"/>
    <property type="match status" value="1"/>
</dbReference>
<dbReference type="InterPro" id="IPR011006">
    <property type="entry name" value="CheY-like_superfamily"/>
</dbReference>
<dbReference type="Gene3D" id="3.40.50.300">
    <property type="entry name" value="P-loop containing nucleotide triphosphate hydrolases"/>
    <property type="match status" value="1"/>
</dbReference>
<dbReference type="InterPro" id="IPR003593">
    <property type="entry name" value="AAA+_ATPase"/>
</dbReference>
<dbReference type="PROSITE" id="PS00676">
    <property type="entry name" value="SIGMA54_INTERACT_2"/>
    <property type="match status" value="1"/>
</dbReference>
<keyword evidence="5" id="KW-0804">Transcription</keyword>
<dbReference type="PANTHER" id="PTHR32071">
    <property type="entry name" value="TRANSCRIPTIONAL REGULATORY PROTEIN"/>
    <property type="match status" value="1"/>
</dbReference>
<dbReference type="InterPro" id="IPR002078">
    <property type="entry name" value="Sigma_54_int"/>
</dbReference>
<dbReference type="CDD" id="cd00009">
    <property type="entry name" value="AAA"/>
    <property type="match status" value="1"/>
</dbReference>
<organism evidence="9 10">
    <name type="scientific">Tectimicrobiota bacterium</name>
    <dbReference type="NCBI Taxonomy" id="2528274"/>
    <lineage>
        <taxon>Bacteria</taxon>
        <taxon>Pseudomonadati</taxon>
        <taxon>Nitrospinota/Tectimicrobiota group</taxon>
        <taxon>Candidatus Tectimicrobiota</taxon>
    </lineage>
</organism>
<dbReference type="SUPFAM" id="SSF52172">
    <property type="entry name" value="CheY-like"/>
    <property type="match status" value="1"/>
</dbReference>
<dbReference type="PROSITE" id="PS00688">
    <property type="entry name" value="SIGMA54_INTERACT_3"/>
    <property type="match status" value="1"/>
</dbReference>
<dbReference type="Pfam" id="PF02954">
    <property type="entry name" value="HTH_8"/>
    <property type="match status" value="1"/>
</dbReference>
<dbReference type="SUPFAM" id="SSF52540">
    <property type="entry name" value="P-loop containing nucleoside triphosphate hydrolases"/>
    <property type="match status" value="1"/>
</dbReference>
<dbReference type="PRINTS" id="PR01590">
    <property type="entry name" value="HTHFIS"/>
</dbReference>
<dbReference type="Pfam" id="PF00158">
    <property type="entry name" value="Sigma54_activat"/>
    <property type="match status" value="1"/>
</dbReference>
<dbReference type="PROSITE" id="PS50110">
    <property type="entry name" value="RESPONSE_REGULATORY"/>
    <property type="match status" value="1"/>
</dbReference>
<proteinExistence type="predicted"/>
<dbReference type="SMART" id="SM00448">
    <property type="entry name" value="REC"/>
    <property type="match status" value="1"/>
</dbReference>
<dbReference type="InterPro" id="IPR025944">
    <property type="entry name" value="Sigma_54_int_dom_CS"/>
</dbReference>
<keyword evidence="4" id="KW-0238">DNA-binding</keyword>
<keyword evidence="2" id="KW-0067">ATP-binding</keyword>
<evidence type="ECO:0000259" key="8">
    <source>
        <dbReference type="PROSITE" id="PS50110"/>
    </source>
</evidence>
<evidence type="ECO:0000256" key="4">
    <source>
        <dbReference type="ARBA" id="ARBA00023125"/>
    </source>
</evidence>
<dbReference type="Pfam" id="PF00072">
    <property type="entry name" value="Response_reg"/>
    <property type="match status" value="1"/>
</dbReference>
<dbReference type="EMBL" id="JACPSX010000250">
    <property type="protein sequence ID" value="MBI3015959.1"/>
    <property type="molecule type" value="Genomic_DNA"/>
</dbReference>
<dbReference type="FunFam" id="3.40.50.300:FF:000006">
    <property type="entry name" value="DNA-binding transcriptional regulator NtrC"/>
    <property type="match status" value="1"/>
</dbReference>
<dbReference type="Proteomes" id="UP000741360">
    <property type="component" value="Unassembled WGS sequence"/>
</dbReference>
<accession>A0A932GRU4</accession>
<dbReference type="InterPro" id="IPR009057">
    <property type="entry name" value="Homeodomain-like_sf"/>
</dbReference>
<evidence type="ECO:0000313" key="10">
    <source>
        <dbReference type="Proteomes" id="UP000741360"/>
    </source>
</evidence>
<dbReference type="AlphaFoldDB" id="A0A932GRU4"/>
<feature type="domain" description="Response regulatory" evidence="8">
    <location>
        <begin position="4"/>
        <end position="118"/>
    </location>
</feature>
<dbReference type="InterPro" id="IPR002197">
    <property type="entry name" value="HTH_Fis"/>
</dbReference>
<dbReference type="InterPro" id="IPR058031">
    <property type="entry name" value="AAA_lid_NorR"/>
</dbReference>
<dbReference type="GO" id="GO:0043565">
    <property type="term" value="F:sequence-specific DNA binding"/>
    <property type="evidence" value="ECO:0007669"/>
    <property type="project" value="InterPro"/>
</dbReference>
<name>A0A932GRU4_UNCTE</name>
<evidence type="ECO:0000313" key="9">
    <source>
        <dbReference type="EMBL" id="MBI3015959.1"/>
    </source>
</evidence>
<comment type="caution">
    <text evidence="9">The sequence shown here is derived from an EMBL/GenBank/DDBJ whole genome shotgun (WGS) entry which is preliminary data.</text>
</comment>
<dbReference type="GO" id="GO:0006355">
    <property type="term" value="P:regulation of DNA-templated transcription"/>
    <property type="evidence" value="ECO:0007669"/>
    <property type="project" value="InterPro"/>
</dbReference>
<gene>
    <name evidence="9" type="ORF">HYY65_13090</name>
</gene>
<dbReference type="InterPro" id="IPR027417">
    <property type="entry name" value="P-loop_NTPase"/>
</dbReference>
<dbReference type="InterPro" id="IPR001789">
    <property type="entry name" value="Sig_transdc_resp-reg_receiver"/>
</dbReference>
<dbReference type="Pfam" id="PF25601">
    <property type="entry name" value="AAA_lid_14"/>
    <property type="match status" value="1"/>
</dbReference>
<evidence type="ECO:0000256" key="5">
    <source>
        <dbReference type="ARBA" id="ARBA00023163"/>
    </source>
</evidence>
<dbReference type="Gene3D" id="3.40.50.2300">
    <property type="match status" value="1"/>
</dbReference>
<evidence type="ECO:0000256" key="2">
    <source>
        <dbReference type="ARBA" id="ARBA00022840"/>
    </source>
</evidence>
<dbReference type="GO" id="GO:0005524">
    <property type="term" value="F:ATP binding"/>
    <property type="evidence" value="ECO:0007669"/>
    <property type="project" value="UniProtKB-KW"/>
</dbReference>
<dbReference type="GO" id="GO:0000160">
    <property type="term" value="P:phosphorelay signal transduction system"/>
    <property type="evidence" value="ECO:0007669"/>
    <property type="project" value="InterPro"/>
</dbReference>
<feature type="domain" description="Sigma-54 factor interaction" evidence="7">
    <location>
        <begin position="143"/>
        <end position="372"/>
    </location>
</feature>
<dbReference type="InterPro" id="IPR025943">
    <property type="entry name" value="Sigma_54_int_dom_ATP-bd_2"/>
</dbReference>
<evidence type="ECO:0000256" key="1">
    <source>
        <dbReference type="ARBA" id="ARBA00022741"/>
    </source>
</evidence>
<keyword evidence="1" id="KW-0547">Nucleotide-binding</keyword>
<sequence length="456" mass="50386">MPHRVLISDDEEASRKGLKALLSSWGYEVEDAADGEEALKKAATFLPSVVIFDLLMPKLDGLGLLKALQEELPFAAVILLTAHGTIETAVSAMKEGAYDYLTKPVDIPRLRMLVQKALEKGETLREVTLLRRRLKEVWGLGNLVGTSKPMQEVYRLIELAAPTPAPALICGESGTGKELVACTLHDLSPRRSGPFVPVNCSAIPETLLESEIFGHEKGAFTGALERRIGCFEMANGGTLFLDEIAEMSPSTQAKFLRIVQDGTLRRLGGQKEIQIDVRIVAATNKDPEKAIKAGSLREDLFYRLNVFTFFLPPLRERTDDIPLLVQAFIEEFNRKYEKRIKAIDGAALQILLSNPWPGNVRELRNTIERAIIACEGDLIVADHIPPRFRVGAHDQNSEAVTIPVGTTVEEAEKQLILSTLAFVHNNKTKAAEILGIGLKTLHNKLHRYGDPDALRH</sequence>
<evidence type="ECO:0000256" key="3">
    <source>
        <dbReference type="ARBA" id="ARBA00023015"/>
    </source>
</evidence>
<protein>
    <submittedName>
        <fullName evidence="9">Sigma-54-dependent Fis family transcriptional regulator</fullName>
    </submittedName>
</protein>
<keyword evidence="3" id="KW-0805">Transcription regulation</keyword>
<dbReference type="PROSITE" id="PS50045">
    <property type="entry name" value="SIGMA54_INTERACT_4"/>
    <property type="match status" value="1"/>
</dbReference>
<dbReference type="SMART" id="SM00382">
    <property type="entry name" value="AAA"/>
    <property type="match status" value="1"/>
</dbReference>
<evidence type="ECO:0000259" key="7">
    <source>
        <dbReference type="PROSITE" id="PS50045"/>
    </source>
</evidence>
<evidence type="ECO:0000256" key="6">
    <source>
        <dbReference type="PROSITE-ProRule" id="PRU00169"/>
    </source>
</evidence>
<reference evidence="9" key="1">
    <citation type="submission" date="2020-07" db="EMBL/GenBank/DDBJ databases">
        <title>Huge and variable diversity of episymbiotic CPR bacteria and DPANN archaea in groundwater ecosystems.</title>
        <authorList>
            <person name="He C.Y."/>
            <person name="Keren R."/>
            <person name="Whittaker M."/>
            <person name="Farag I.F."/>
            <person name="Doudna J."/>
            <person name="Cate J.H.D."/>
            <person name="Banfield J.F."/>
        </authorList>
    </citation>
    <scope>NUCLEOTIDE SEQUENCE</scope>
    <source>
        <strain evidence="9">NC_groundwater_717_Ag_S-0.2um_59_8</strain>
    </source>
</reference>
<keyword evidence="6" id="KW-0597">Phosphoprotein</keyword>
<feature type="modified residue" description="4-aspartylphosphate" evidence="6">
    <location>
        <position position="53"/>
    </location>
</feature>
<dbReference type="Gene3D" id="1.10.8.60">
    <property type="match status" value="1"/>
</dbReference>